<dbReference type="InterPro" id="IPR029044">
    <property type="entry name" value="Nucleotide-diphossugar_trans"/>
</dbReference>
<protein>
    <submittedName>
        <fullName evidence="3">Glycosyltransferase family 2 protein</fullName>
        <ecNumber evidence="3">2.4.-.-</ecNumber>
    </submittedName>
</protein>
<dbReference type="AlphaFoldDB" id="A0AAW9S3E3"/>
<reference evidence="3 4" key="1">
    <citation type="submission" date="2024-04" db="EMBL/GenBank/DDBJ databases">
        <title>Novel genus in family Flammeovirgaceae.</title>
        <authorList>
            <person name="Nguyen T.H."/>
            <person name="Vuong T.Q."/>
            <person name="Le H."/>
            <person name="Kim S.-G."/>
        </authorList>
    </citation>
    <scope>NUCLEOTIDE SEQUENCE [LARGE SCALE GENOMIC DNA]</scope>
    <source>
        <strain evidence="3 4">JCM 23209</strain>
    </source>
</reference>
<name>A0AAW9S3E3_9BACT</name>
<keyword evidence="4" id="KW-1185">Reference proteome</keyword>
<dbReference type="RefSeq" id="WP_346820222.1">
    <property type="nucleotide sequence ID" value="NZ_JBDKWZ010000003.1"/>
</dbReference>
<keyword evidence="3" id="KW-0328">Glycosyltransferase</keyword>
<dbReference type="Proteomes" id="UP001403385">
    <property type="component" value="Unassembled WGS sequence"/>
</dbReference>
<dbReference type="SUPFAM" id="SSF53448">
    <property type="entry name" value="Nucleotide-diphospho-sugar transferases"/>
    <property type="match status" value="1"/>
</dbReference>
<dbReference type="PANTHER" id="PTHR43630">
    <property type="entry name" value="POLY-BETA-1,6-N-ACETYL-D-GLUCOSAMINE SYNTHASE"/>
    <property type="match status" value="1"/>
</dbReference>
<dbReference type="GO" id="GO:0016757">
    <property type="term" value="F:glycosyltransferase activity"/>
    <property type="evidence" value="ECO:0007669"/>
    <property type="project" value="UniProtKB-KW"/>
</dbReference>
<dbReference type="Gene3D" id="3.90.550.10">
    <property type="entry name" value="Spore Coat Polysaccharide Biosynthesis Protein SpsA, Chain A"/>
    <property type="match status" value="1"/>
</dbReference>
<comment type="similarity">
    <text evidence="1">Belongs to the glycosyltransferase 2 family. WaaE/KdtX subfamily.</text>
</comment>
<evidence type="ECO:0000256" key="1">
    <source>
        <dbReference type="ARBA" id="ARBA00038494"/>
    </source>
</evidence>
<comment type="caution">
    <text evidence="3">The sequence shown here is derived from an EMBL/GenBank/DDBJ whole genome shotgun (WGS) entry which is preliminary data.</text>
</comment>
<evidence type="ECO:0000259" key="2">
    <source>
        <dbReference type="Pfam" id="PF00535"/>
    </source>
</evidence>
<accession>A0AAW9S3E3</accession>
<sequence>MKLSAVVITYNEEKNIERCLQSLQNVADEILVVDSFSTDRTEEICAKYKVRFITNPFEGHIQQKNWATGQATYDYVLSLDADEALSSELEANILELKTAEEVMDGYWMNRLTSYCGKWMHYIWYPDRKLRLWNRHKGHWGGENPHDKFLLKDGSSTGLLQGDLLHHTYHSIAEHVEQINKFSEIVAKEKFKKGKRTSLLGVFVHAIGKFISKYFFKRGFMDGTSGLIISVMSFYDTFLKYIKLYMLQKNGK</sequence>
<dbReference type="CDD" id="cd02511">
    <property type="entry name" value="Beta4Glucosyltransferase"/>
    <property type="match status" value="1"/>
</dbReference>
<dbReference type="PANTHER" id="PTHR43630:SF2">
    <property type="entry name" value="GLYCOSYLTRANSFERASE"/>
    <property type="match status" value="1"/>
</dbReference>
<keyword evidence="3" id="KW-0808">Transferase</keyword>
<proteinExistence type="inferred from homology"/>
<evidence type="ECO:0000313" key="4">
    <source>
        <dbReference type="Proteomes" id="UP001403385"/>
    </source>
</evidence>
<dbReference type="EC" id="2.4.-.-" evidence="3"/>
<dbReference type="EMBL" id="JBDKWZ010000003">
    <property type="protein sequence ID" value="MEN7547434.1"/>
    <property type="molecule type" value="Genomic_DNA"/>
</dbReference>
<feature type="domain" description="Glycosyltransferase 2-like" evidence="2">
    <location>
        <begin position="4"/>
        <end position="93"/>
    </location>
</feature>
<gene>
    <name evidence="3" type="ORF">AAG747_05925</name>
</gene>
<dbReference type="Pfam" id="PF00535">
    <property type="entry name" value="Glycos_transf_2"/>
    <property type="match status" value="1"/>
</dbReference>
<evidence type="ECO:0000313" key="3">
    <source>
        <dbReference type="EMBL" id="MEN7547434.1"/>
    </source>
</evidence>
<organism evidence="3 4">
    <name type="scientific">Rapidithrix thailandica</name>
    <dbReference type="NCBI Taxonomy" id="413964"/>
    <lineage>
        <taxon>Bacteria</taxon>
        <taxon>Pseudomonadati</taxon>
        <taxon>Bacteroidota</taxon>
        <taxon>Cytophagia</taxon>
        <taxon>Cytophagales</taxon>
        <taxon>Flammeovirgaceae</taxon>
        <taxon>Rapidithrix</taxon>
    </lineage>
</organism>
<dbReference type="InterPro" id="IPR001173">
    <property type="entry name" value="Glyco_trans_2-like"/>
</dbReference>